<dbReference type="RefSeq" id="WP_254014819.1">
    <property type="nucleotide sequence ID" value="NZ_JAMZMM010000475.1"/>
</dbReference>
<proteinExistence type="predicted"/>
<sequence>MKTRDKTKNLPVADASAGLLSIYVAWLRILIKKPRCLRLPLRSQSAHFTLN</sequence>
<protein>
    <submittedName>
        <fullName evidence="1">Uncharacterized protein</fullName>
    </submittedName>
</protein>
<accession>A0AAE3KV17</accession>
<evidence type="ECO:0000313" key="1">
    <source>
        <dbReference type="EMBL" id="MCP2732092.1"/>
    </source>
</evidence>
<dbReference type="AlphaFoldDB" id="A0AAE3KV17"/>
<gene>
    <name evidence="1" type="ORF">NJ959_27050</name>
</gene>
<comment type="caution">
    <text evidence="1">The sequence shown here is derived from an EMBL/GenBank/DDBJ whole genome shotgun (WGS) entry which is preliminary data.</text>
</comment>
<evidence type="ECO:0000313" key="2">
    <source>
        <dbReference type="Proteomes" id="UP001204953"/>
    </source>
</evidence>
<keyword evidence="2" id="KW-1185">Reference proteome</keyword>
<dbReference type="Proteomes" id="UP001204953">
    <property type="component" value="Unassembled WGS sequence"/>
</dbReference>
<name>A0AAE3KV17_9CYAN</name>
<reference evidence="1" key="1">
    <citation type="submission" date="2022-06" db="EMBL/GenBank/DDBJ databases">
        <title>New cyanobacteria of genus Symplocastrum in benthos of Lake Baikal.</title>
        <authorList>
            <person name="Sorokovikova E."/>
            <person name="Tikhonova I."/>
            <person name="Krasnopeev A."/>
            <person name="Evseev P."/>
            <person name="Gladkikh A."/>
            <person name="Belykh O."/>
        </authorList>
    </citation>
    <scope>NUCLEOTIDE SEQUENCE</scope>
    <source>
        <strain evidence="1">BBK-W-15</strain>
    </source>
</reference>
<organism evidence="1 2">
    <name type="scientific">Limnofasciculus baicalensis BBK-W-15</name>
    <dbReference type="NCBI Taxonomy" id="2699891"/>
    <lineage>
        <taxon>Bacteria</taxon>
        <taxon>Bacillati</taxon>
        <taxon>Cyanobacteriota</taxon>
        <taxon>Cyanophyceae</taxon>
        <taxon>Coleofasciculales</taxon>
        <taxon>Coleofasciculaceae</taxon>
        <taxon>Limnofasciculus</taxon>
        <taxon>Limnofasciculus baicalensis</taxon>
    </lineage>
</organism>
<dbReference type="EMBL" id="JAMZMM010000475">
    <property type="protein sequence ID" value="MCP2732092.1"/>
    <property type="molecule type" value="Genomic_DNA"/>
</dbReference>